<dbReference type="Gene3D" id="3.80.10.10">
    <property type="entry name" value="Ribonuclease Inhibitor"/>
    <property type="match status" value="3"/>
</dbReference>
<dbReference type="STRING" id="35608.A0A2U1P7X3"/>
<dbReference type="InterPro" id="IPR000157">
    <property type="entry name" value="TIR_dom"/>
</dbReference>
<dbReference type="Pfam" id="PF01582">
    <property type="entry name" value="TIR"/>
    <property type="match status" value="1"/>
</dbReference>
<evidence type="ECO:0000256" key="2">
    <source>
        <dbReference type="ARBA" id="ARBA00022737"/>
    </source>
</evidence>
<dbReference type="Gene3D" id="3.40.50.300">
    <property type="entry name" value="P-loop containing nucleotide triphosphate hydrolases"/>
    <property type="match status" value="1"/>
</dbReference>
<dbReference type="GO" id="GO:0043531">
    <property type="term" value="F:ADP binding"/>
    <property type="evidence" value="ECO:0007669"/>
    <property type="project" value="InterPro"/>
</dbReference>
<dbReference type="PRINTS" id="PR00364">
    <property type="entry name" value="DISEASERSIST"/>
</dbReference>
<dbReference type="OrthoDB" id="995056at2759"/>
<dbReference type="SMART" id="SM00255">
    <property type="entry name" value="TIR"/>
    <property type="match status" value="1"/>
</dbReference>
<proteinExistence type="predicted"/>
<dbReference type="SUPFAM" id="SSF52200">
    <property type="entry name" value="Toll/Interleukin receptor TIR domain"/>
    <property type="match status" value="1"/>
</dbReference>
<dbReference type="Gene3D" id="1.10.8.430">
    <property type="entry name" value="Helical domain of apoptotic protease-activating factors"/>
    <property type="match status" value="1"/>
</dbReference>
<dbReference type="InterPro" id="IPR027417">
    <property type="entry name" value="P-loop_NTPase"/>
</dbReference>
<dbReference type="Pfam" id="PF23282">
    <property type="entry name" value="WHD_ROQ1"/>
    <property type="match status" value="1"/>
</dbReference>
<dbReference type="InterPro" id="IPR036390">
    <property type="entry name" value="WH_DNA-bd_sf"/>
</dbReference>
<organism evidence="5 6">
    <name type="scientific">Artemisia annua</name>
    <name type="common">Sweet wormwood</name>
    <dbReference type="NCBI Taxonomy" id="35608"/>
    <lineage>
        <taxon>Eukaryota</taxon>
        <taxon>Viridiplantae</taxon>
        <taxon>Streptophyta</taxon>
        <taxon>Embryophyta</taxon>
        <taxon>Tracheophyta</taxon>
        <taxon>Spermatophyta</taxon>
        <taxon>Magnoliopsida</taxon>
        <taxon>eudicotyledons</taxon>
        <taxon>Gunneridae</taxon>
        <taxon>Pentapetalae</taxon>
        <taxon>asterids</taxon>
        <taxon>campanulids</taxon>
        <taxon>Asterales</taxon>
        <taxon>Asteraceae</taxon>
        <taxon>Asteroideae</taxon>
        <taxon>Anthemideae</taxon>
        <taxon>Artemisiinae</taxon>
        <taxon>Artemisia</taxon>
    </lineage>
</organism>
<dbReference type="Pfam" id="PF23598">
    <property type="entry name" value="LRR_14"/>
    <property type="match status" value="1"/>
</dbReference>
<dbReference type="InterPro" id="IPR032675">
    <property type="entry name" value="LRR_dom_sf"/>
</dbReference>
<dbReference type="InterPro" id="IPR042197">
    <property type="entry name" value="Apaf_helical"/>
</dbReference>
<accession>A0A2U1P7X3</accession>
<dbReference type="InterPro" id="IPR035897">
    <property type="entry name" value="Toll_tir_struct_dom_sf"/>
</dbReference>
<dbReference type="Pfam" id="PF00931">
    <property type="entry name" value="NB-ARC"/>
    <property type="match status" value="1"/>
</dbReference>
<dbReference type="SUPFAM" id="SSF52058">
    <property type="entry name" value="L domain-like"/>
    <property type="match status" value="1"/>
</dbReference>
<sequence>MKKDPYSYDDDEFHSKRPKNDVFMNYSYEDIGKQFISHLRGALSRRGFTISDHTMLPVGQDMHLQLLKAIKESEIYVVVFSTNYACSVRSLDELVNIMDCLGKFDQRKVLPVFYKVEPSDVRSQEGSFKEAFQAHEANGDIDPKRVQKWKQALRDAGQLSGLTLQNGDEGKFVSDIVEQLEKMQSPKELHVADHPVMVGSRVKELISTLRLDCQDVLVVAVFGISGIGKTTIVRATYNKISSHFDVSCFFGDIHYYGGCSNRKIELQNQLISRLTQNDKFPSMHHHSDGVTKIKKLIRGRKILLVLDDVDNFEQLKSLGINPTSFYKGSRIIVITRDKQSLGIIPYTSYQTTELNRRESLNLFNRLMFSRDNNLVNMEFIEEVAALAGGLPLVLDVWSRYFIGHERKQWPSLLEKLKRIPHGDVQKQLQMSYDSLSVNAKNLFLDIACFFDGIDKELVVKVLHDEESAFFPDIEIQHLVDKFLVKYINEYRGVRVGMNQVIKEMGHEVIRQENVDEPGKRTRLISQRDIVRLFRDCSGSDTVRSINLKSAHIEEPGTVQLEAFIKMSNLRFIKLTDNNRRLQWSFSSKDVLDMARSCFSFKHLKYLVRKGDKVPCKSMSNCFSFKHLKYLEWLYFPCKSLDNIDMGNVVVIKLQFSKLKKLWDGAKSCKKLKILDVSGSFLLTKTGNFIGLENLEELGLRECTNLEKLDSSIGCLQKLVRLDLRYCRRLKRLPWEMIGKLTSLQTLDLEECPNLKHFSLWNTGFPIFHAQLTEIQLSHCTNLKSIPDLPQSIKKLCLSYCRNLVNLPSNCSELQFLTNLRLDNCCKLGSEGFTQVTGLRNLQLLYMKYCNVSHVSSRIGNLVSLWVLDLSGNTFSSLPESFSNLSQLEYLTIKDCSQLQLLPPLPLQLTSIIATKCGSLDVMPFDSMQNAYNFPSKVFKVSKGLYITLSEKELPEWCTYGNRGNVLSFVAPIQFDSKICGLILCTTKDEVDEFEWVGPIIYNKTKGTSHRFSSGDYRDVSMLVMFYPLNDATLVVEAGDTVELQFHKVCPHFVKSGGLHYTECPHFVKSGGLLLVYEDDVVDSGLVLKKLI</sequence>
<dbReference type="PROSITE" id="PS50104">
    <property type="entry name" value="TIR"/>
    <property type="match status" value="1"/>
</dbReference>
<keyword evidence="2" id="KW-0677">Repeat</keyword>
<dbReference type="SUPFAM" id="SSF52540">
    <property type="entry name" value="P-loop containing nucleoside triphosphate hydrolases"/>
    <property type="match status" value="1"/>
</dbReference>
<feature type="domain" description="TIR" evidence="4">
    <location>
        <begin position="18"/>
        <end position="180"/>
    </location>
</feature>
<dbReference type="PANTHER" id="PTHR11017">
    <property type="entry name" value="LEUCINE-RICH REPEAT-CONTAINING PROTEIN"/>
    <property type="match status" value="1"/>
</dbReference>
<keyword evidence="1" id="KW-0433">Leucine-rich repeat</keyword>
<dbReference type="InterPro" id="IPR055414">
    <property type="entry name" value="LRR_R13L4/SHOC2-like"/>
</dbReference>
<name>A0A2U1P7X3_ARTAN</name>
<evidence type="ECO:0000259" key="4">
    <source>
        <dbReference type="PROSITE" id="PS50104"/>
    </source>
</evidence>
<dbReference type="PANTHER" id="PTHR11017:SF385">
    <property type="entry name" value="DISEASE RESISTANCE PROTEIN (TIR-NBS-LRR CLASS)-RELATED"/>
    <property type="match status" value="1"/>
</dbReference>
<keyword evidence="3" id="KW-0611">Plant defense</keyword>
<dbReference type="InterPro" id="IPR002182">
    <property type="entry name" value="NB-ARC"/>
</dbReference>
<protein>
    <submittedName>
        <fullName evidence="5">TMV resistance protein N</fullName>
    </submittedName>
</protein>
<evidence type="ECO:0000313" key="6">
    <source>
        <dbReference type="Proteomes" id="UP000245207"/>
    </source>
</evidence>
<dbReference type="InterPro" id="IPR058192">
    <property type="entry name" value="WHD_ROQ1-like"/>
</dbReference>
<dbReference type="GO" id="GO:0051707">
    <property type="term" value="P:response to other organism"/>
    <property type="evidence" value="ECO:0007669"/>
    <property type="project" value="UniProtKB-ARBA"/>
</dbReference>
<keyword evidence="6" id="KW-1185">Reference proteome</keyword>
<dbReference type="EMBL" id="PKPP01001546">
    <property type="protein sequence ID" value="PWA81817.1"/>
    <property type="molecule type" value="Genomic_DNA"/>
</dbReference>
<gene>
    <name evidence="5" type="ORF">CTI12_AA183480</name>
</gene>
<evidence type="ECO:0000256" key="3">
    <source>
        <dbReference type="ARBA" id="ARBA00022821"/>
    </source>
</evidence>
<evidence type="ECO:0000256" key="1">
    <source>
        <dbReference type="ARBA" id="ARBA00022614"/>
    </source>
</evidence>
<reference evidence="5 6" key="1">
    <citation type="journal article" date="2018" name="Mol. Plant">
        <title>The genome of Artemisia annua provides insight into the evolution of Asteraceae family and artemisinin biosynthesis.</title>
        <authorList>
            <person name="Shen Q."/>
            <person name="Zhang L."/>
            <person name="Liao Z."/>
            <person name="Wang S."/>
            <person name="Yan T."/>
            <person name="Shi P."/>
            <person name="Liu M."/>
            <person name="Fu X."/>
            <person name="Pan Q."/>
            <person name="Wang Y."/>
            <person name="Lv Z."/>
            <person name="Lu X."/>
            <person name="Zhang F."/>
            <person name="Jiang W."/>
            <person name="Ma Y."/>
            <person name="Chen M."/>
            <person name="Hao X."/>
            <person name="Li L."/>
            <person name="Tang Y."/>
            <person name="Lv G."/>
            <person name="Zhou Y."/>
            <person name="Sun X."/>
            <person name="Brodelius P.E."/>
            <person name="Rose J.K.C."/>
            <person name="Tang K."/>
        </authorList>
    </citation>
    <scope>NUCLEOTIDE SEQUENCE [LARGE SCALE GENOMIC DNA]</scope>
    <source>
        <strain evidence="6">cv. Huhao1</strain>
        <tissue evidence="5">Leaf</tissue>
    </source>
</reference>
<dbReference type="Proteomes" id="UP000245207">
    <property type="component" value="Unassembled WGS sequence"/>
</dbReference>
<dbReference type="Gene3D" id="3.40.50.10140">
    <property type="entry name" value="Toll/interleukin-1 receptor homology (TIR) domain"/>
    <property type="match status" value="1"/>
</dbReference>
<dbReference type="AlphaFoldDB" id="A0A2U1P7X3"/>
<evidence type="ECO:0000313" key="5">
    <source>
        <dbReference type="EMBL" id="PWA81817.1"/>
    </source>
</evidence>
<dbReference type="GO" id="GO:0006952">
    <property type="term" value="P:defense response"/>
    <property type="evidence" value="ECO:0007669"/>
    <property type="project" value="UniProtKB-KW"/>
</dbReference>
<dbReference type="InterPro" id="IPR044974">
    <property type="entry name" value="Disease_R_plants"/>
</dbReference>
<dbReference type="SUPFAM" id="SSF46785">
    <property type="entry name" value="Winged helix' DNA-binding domain"/>
    <property type="match status" value="1"/>
</dbReference>
<dbReference type="GO" id="GO:0007165">
    <property type="term" value="P:signal transduction"/>
    <property type="evidence" value="ECO:0007669"/>
    <property type="project" value="InterPro"/>
</dbReference>
<comment type="caution">
    <text evidence="5">The sequence shown here is derived from an EMBL/GenBank/DDBJ whole genome shotgun (WGS) entry which is preliminary data.</text>
</comment>